<dbReference type="RefSeq" id="WP_242941714.1">
    <property type="nucleotide sequence ID" value="NZ_FUWW01000002.1"/>
</dbReference>
<reference evidence="4 5" key="1">
    <citation type="submission" date="2017-02" db="EMBL/GenBank/DDBJ databases">
        <authorList>
            <person name="Peterson S.W."/>
        </authorList>
    </citation>
    <scope>NUCLEOTIDE SEQUENCE [LARGE SCALE GENOMIC DNA]</scope>
    <source>
        <strain evidence="4 5">ATCC 51222</strain>
    </source>
</reference>
<name>A0A1T4K4S9_9FIRM</name>
<protein>
    <submittedName>
        <fullName evidence="4">Glycosyltransferase involved in cell wall bisynthesis</fullName>
    </submittedName>
</protein>
<proteinExistence type="predicted"/>
<organism evidence="4 5">
    <name type="scientific">Eubacterium coprostanoligenes</name>
    <dbReference type="NCBI Taxonomy" id="290054"/>
    <lineage>
        <taxon>Bacteria</taxon>
        <taxon>Bacillati</taxon>
        <taxon>Bacillota</taxon>
        <taxon>Clostridia</taxon>
        <taxon>Eubacteriales</taxon>
        <taxon>Eubacteriaceae</taxon>
        <taxon>Eubacterium</taxon>
    </lineage>
</organism>
<dbReference type="PANTHER" id="PTHR46401:SF2">
    <property type="entry name" value="GLYCOSYLTRANSFERASE WBBK-RELATED"/>
    <property type="match status" value="1"/>
</dbReference>
<dbReference type="STRING" id="290054.SAMN02745114_00308"/>
<dbReference type="Proteomes" id="UP000190657">
    <property type="component" value="Unassembled WGS sequence"/>
</dbReference>
<dbReference type="InterPro" id="IPR028098">
    <property type="entry name" value="Glyco_trans_4-like_N"/>
</dbReference>
<evidence type="ECO:0000313" key="5">
    <source>
        <dbReference type="Proteomes" id="UP000190657"/>
    </source>
</evidence>
<feature type="domain" description="Glycosyl transferase family 1" evidence="2">
    <location>
        <begin position="190"/>
        <end position="350"/>
    </location>
</feature>
<evidence type="ECO:0000313" key="4">
    <source>
        <dbReference type="EMBL" id="SJZ37416.1"/>
    </source>
</evidence>
<sequence length="373" mass="42403">MKIAMIGHKRIPSREGGIEIVVSELSKRMVNLGNDVVAYNRKSEHIAGKEHETATGLNTWEGVKLKWIPTPNSSKLNAIVYSFFATFDALFHKFDVIHFHAEGPASMVLLAKLFRKRCIVTIHGIDWQRSKWGGFATKFLKFGEKTAAKYADEVIVLSQNVKDYFLKTYNRETVFIPNGISPAQVISPEIIKEKYNIDKNEYILFLGRLVPEKGIHYLIEAYNKINTNKTLVIAGGSSHTSEYESQLKDMAKSNPNIIFTGFIEGKELAELYSNAYIYCLPSDLEGMPISLLEAMSFGNCCLTSDICECTEVCENNAEYFKKSNVENLKDKLQYLLDNDDIVNNYKNNASSYILNKYNWNKVTKQTLDLYSEL</sequence>
<dbReference type="Gene3D" id="3.40.50.2000">
    <property type="entry name" value="Glycogen Phosphorylase B"/>
    <property type="match status" value="2"/>
</dbReference>
<keyword evidence="1 4" id="KW-0808">Transferase</keyword>
<dbReference type="EMBL" id="FUWW01000002">
    <property type="protein sequence ID" value="SJZ37416.1"/>
    <property type="molecule type" value="Genomic_DNA"/>
</dbReference>
<dbReference type="InterPro" id="IPR001296">
    <property type="entry name" value="Glyco_trans_1"/>
</dbReference>
<dbReference type="Pfam" id="PF13439">
    <property type="entry name" value="Glyco_transf_4"/>
    <property type="match status" value="1"/>
</dbReference>
<evidence type="ECO:0000259" key="3">
    <source>
        <dbReference type="Pfam" id="PF13439"/>
    </source>
</evidence>
<accession>A0A1T4K4S9</accession>
<dbReference type="PANTHER" id="PTHR46401">
    <property type="entry name" value="GLYCOSYLTRANSFERASE WBBK-RELATED"/>
    <property type="match status" value="1"/>
</dbReference>
<dbReference type="GO" id="GO:0016757">
    <property type="term" value="F:glycosyltransferase activity"/>
    <property type="evidence" value="ECO:0007669"/>
    <property type="project" value="InterPro"/>
</dbReference>
<dbReference type="CDD" id="cd03801">
    <property type="entry name" value="GT4_PimA-like"/>
    <property type="match status" value="1"/>
</dbReference>
<feature type="domain" description="Glycosyltransferase subfamily 4-like N-terminal" evidence="3">
    <location>
        <begin position="16"/>
        <end position="183"/>
    </location>
</feature>
<evidence type="ECO:0000259" key="2">
    <source>
        <dbReference type="Pfam" id="PF00534"/>
    </source>
</evidence>
<keyword evidence="5" id="KW-1185">Reference proteome</keyword>
<gene>
    <name evidence="4" type="ORF">SAMN02745114_00308</name>
</gene>
<dbReference type="AlphaFoldDB" id="A0A1T4K4S9"/>
<dbReference type="Pfam" id="PF00534">
    <property type="entry name" value="Glycos_transf_1"/>
    <property type="match status" value="1"/>
</dbReference>
<evidence type="ECO:0000256" key="1">
    <source>
        <dbReference type="ARBA" id="ARBA00022679"/>
    </source>
</evidence>
<dbReference type="SUPFAM" id="SSF53756">
    <property type="entry name" value="UDP-Glycosyltransferase/glycogen phosphorylase"/>
    <property type="match status" value="1"/>
</dbReference>